<reference evidence="5 6" key="1">
    <citation type="submission" date="2022-10" db="EMBL/GenBank/DDBJ databases">
        <title>The complete genomes of actinobacterial strains from the NBC collection.</title>
        <authorList>
            <person name="Joergensen T.S."/>
            <person name="Alvarez Arevalo M."/>
            <person name="Sterndorff E.B."/>
            <person name="Faurdal D."/>
            <person name="Vuksanovic O."/>
            <person name="Mourched A.-S."/>
            <person name="Charusanti P."/>
            <person name="Shaw S."/>
            <person name="Blin K."/>
            <person name="Weber T."/>
        </authorList>
    </citation>
    <scope>NUCLEOTIDE SEQUENCE [LARGE SCALE GENOMIC DNA]</scope>
    <source>
        <strain evidence="5 6">NBC_01413</strain>
    </source>
</reference>
<keyword evidence="6" id="KW-1185">Reference proteome</keyword>
<evidence type="ECO:0000256" key="3">
    <source>
        <dbReference type="ARBA" id="ARBA00024293"/>
    </source>
</evidence>
<dbReference type="Gene3D" id="3.40.50.1820">
    <property type="entry name" value="alpha/beta hydrolase"/>
    <property type="match status" value="1"/>
</dbReference>
<dbReference type="InterPro" id="IPR012223">
    <property type="entry name" value="TEII"/>
</dbReference>
<dbReference type="Pfam" id="PF00975">
    <property type="entry name" value="Thioesterase"/>
    <property type="match status" value="1"/>
</dbReference>
<accession>A0ABZ1NHI1</accession>
<dbReference type="InterPro" id="IPR029058">
    <property type="entry name" value="AB_hydrolase_fold"/>
</dbReference>
<protein>
    <recommendedName>
        <fullName evidence="2">Thioesterase TesA</fullName>
    </recommendedName>
</protein>
<dbReference type="PANTHER" id="PTHR11487">
    <property type="entry name" value="THIOESTERASE"/>
    <property type="match status" value="1"/>
</dbReference>
<evidence type="ECO:0000313" key="5">
    <source>
        <dbReference type="EMBL" id="WTY39320.1"/>
    </source>
</evidence>
<evidence type="ECO:0000256" key="2">
    <source>
        <dbReference type="ARBA" id="ARBA00015007"/>
    </source>
</evidence>
<dbReference type="GeneID" id="91375762"/>
<gene>
    <name evidence="5" type="ORF">OG308_16530</name>
</gene>
<keyword evidence="5" id="KW-0378">Hydrolase</keyword>
<dbReference type="Proteomes" id="UP001621418">
    <property type="component" value="Chromosome"/>
</dbReference>
<organism evidence="5 6">
    <name type="scientific">Nocardia salmonicida</name>
    <dbReference type="NCBI Taxonomy" id="53431"/>
    <lineage>
        <taxon>Bacteria</taxon>
        <taxon>Bacillati</taxon>
        <taxon>Actinomycetota</taxon>
        <taxon>Actinomycetes</taxon>
        <taxon>Mycobacteriales</taxon>
        <taxon>Nocardiaceae</taxon>
        <taxon>Nocardia</taxon>
    </lineage>
</organism>
<dbReference type="EMBL" id="CP109527">
    <property type="protein sequence ID" value="WTY39320.1"/>
    <property type="molecule type" value="Genomic_DNA"/>
</dbReference>
<evidence type="ECO:0000313" key="6">
    <source>
        <dbReference type="Proteomes" id="UP001621418"/>
    </source>
</evidence>
<dbReference type="SUPFAM" id="SSF53474">
    <property type="entry name" value="alpha/beta-Hydrolases"/>
    <property type="match status" value="1"/>
</dbReference>
<name>A0ABZ1NHI1_9NOCA</name>
<evidence type="ECO:0000259" key="4">
    <source>
        <dbReference type="Pfam" id="PF00975"/>
    </source>
</evidence>
<feature type="domain" description="Thioesterase" evidence="4">
    <location>
        <begin position="24"/>
        <end position="247"/>
    </location>
</feature>
<sequence length="257" mass="28123">MAGTRSIDSLWIRRYREADCGAPQLICLPHAGGSAPYYLPMARALAPRHEVMAIQYPGRQDRLREPGLETVDDLADQIFPVLQRNVADDFALFGHSLGATLAFELARRFHAADMIPRVTFVSGRPAPSRHRFGCTVHLASAAGIVAEVRSLSGTDDQILDDPEVLAMALPALRSDYKAAETYDFRPGPALTSPIHAMIGDADPMVTEDEARAWADHTTAPFTLDVYRGGHFYLAEHGGQIMRTIADRLSGHHPVVAD</sequence>
<dbReference type="GO" id="GO:0016787">
    <property type="term" value="F:hydrolase activity"/>
    <property type="evidence" value="ECO:0007669"/>
    <property type="project" value="UniProtKB-KW"/>
</dbReference>
<proteinExistence type="inferred from homology"/>
<evidence type="ECO:0000256" key="1">
    <source>
        <dbReference type="ARBA" id="ARBA00007169"/>
    </source>
</evidence>
<dbReference type="PANTHER" id="PTHR11487:SF0">
    <property type="entry name" value="S-ACYL FATTY ACID SYNTHASE THIOESTERASE, MEDIUM CHAIN"/>
    <property type="match status" value="1"/>
</dbReference>
<dbReference type="RefSeq" id="WP_328661585.1">
    <property type="nucleotide sequence ID" value="NZ_CP108014.1"/>
</dbReference>
<comment type="catalytic activity">
    <reaction evidence="3">
        <text>a fatty acyl-CoA + H2O = a fatty acid + CoA + H(+)</text>
        <dbReference type="Rhea" id="RHEA:16781"/>
        <dbReference type="ChEBI" id="CHEBI:15377"/>
        <dbReference type="ChEBI" id="CHEBI:15378"/>
        <dbReference type="ChEBI" id="CHEBI:28868"/>
        <dbReference type="ChEBI" id="CHEBI:57287"/>
        <dbReference type="ChEBI" id="CHEBI:77636"/>
    </reaction>
</comment>
<dbReference type="InterPro" id="IPR001031">
    <property type="entry name" value="Thioesterase"/>
</dbReference>
<comment type="similarity">
    <text evidence="1">Belongs to the thioesterase family.</text>
</comment>